<gene>
    <name evidence="6" type="ORF">FYJ85_03040</name>
</gene>
<keyword evidence="2" id="KW-0808">Transferase</keyword>
<dbReference type="Pfam" id="PF00398">
    <property type="entry name" value="RrnaAD"/>
    <property type="match status" value="1"/>
</dbReference>
<evidence type="ECO:0000256" key="4">
    <source>
        <dbReference type="ARBA" id="ARBA00022884"/>
    </source>
</evidence>
<name>A0A844FXM9_9BACT</name>
<dbReference type="Gene3D" id="3.40.50.150">
    <property type="entry name" value="Vaccinia Virus protein VP39"/>
    <property type="match status" value="1"/>
</dbReference>
<dbReference type="AlphaFoldDB" id="A0A844FXM9"/>
<dbReference type="GO" id="GO:0000179">
    <property type="term" value="F:rRNA (adenine-N6,N6-)-dimethyltransferase activity"/>
    <property type="evidence" value="ECO:0007669"/>
    <property type="project" value="InterPro"/>
</dbReference>
<evidence type="ECO:0000313" key="6">
    <source>
        <dbReference type="EMBL" id="MST96020.1"/>
    </source>
</evidence>
<reference evidence="6 7" key="1">
    <citation type="submission" date="2019-08" db="EMBL/GenBank/DDBJ databases">
        <title>In-depth cultivation of the pig gut microbiome towards novel bacterial diversity and tailored functional studies.</title>
        <authorList>
            <person name="Wylensek D."/>
            <person name="Hitch T.C.A."/>
            <person name="Clavel T."/>
        </authorList>
    </citation>
    <scope>NUCLEOTIDE SEQUENCE [LARGE SCALE GENOMIC DNA]</scope>
    <source>
        <strain evidence="6 7">BBE-744-WT-12</strain>
    </source>
</reference>
<dbReference type="InterPro" id="IPR020596">
    <property type="entry name" value="rRNA_Ade_Mease_Trfase_CS"/>
</dbReference>
<evidence type="ECO:0000259" key="5">
    <source>
        <dbReference type="SMART" id="SM00650"/>
    </source>
</evidence>
<dbReference type="PROSITE" id="PS01131">
    <property type="entry name" value="RRNA_A_DIMETH"/>
    <property type="match status" value="1"/>
</dbReference>
<dbReference type="InterPro" id="IPR001737">
    <property type="entry name" value="KsgA/Erm"/>
</dbReference>
<dbReference type="SMART" id="SM00650">
    <property type="entry name" value="rADc"/>
    <property type="match status" value="1"/>
</dbReference>
<dbReference type="InterPro" id="IPR020598">
    <property type="entry name" value="rRNA_Ade_methylase_Trfase_N"/>
</dbReference>
<evidence type="ECO:0000256" key="2">
    <source>
        <dbReference type="ARBA" id="ARBA00022679"/>
    </source>
</evidence>
<dbReference type="CDD" id="cd02440">
    <property type="entry name" value="AdoMet_MTases"/>
    <property type="match status" value="1"/>
</dbReference>
<dbReference type="EMBL" id="VUNS01000002">
    <property type="protein sequence ID" value="MST96020.1"/>
    <property type="molecule type" value="Genomic_DNA"/>
</dbReference>
<evidence type="ECO:0000256" key="1">
    <source>
        <dbReference type="ARBA" id="ARBA00022603"/>
    </source>
</evidence>
<dbReference type="SUPFAM" id="SSF53335">
    <property type="entry name" value="S-adenosyl-L-methionine-dependent methyltransferases"/>
    <property type="match status" value="1"/>
</dbReference>
<evidence type="ECO:0000313" key="7">
    <source>
        <dbReference type="Proteomes" id="UP000435649"/>
    </source>
</evidence>
<accession>A0A844FXM9</accession>
<dbReference type="Proteomes" id="UP000435649">
    <property type="component" value="Unassembled WGS sequence"/>
</dbReference>
<keyword evidence="7" id="KW-1185">Reference proteome</keyword>
<evidence type="ECO:0000256" key="3">
    <source>
        <dbReference type="ARBA" id="ARBA00022691"/>
    </source>
</evidence>
<keyword evidence="4" id="KW-0694">RNA-binding</keyword>
<keyword evidence="1 6" id="KW-0489">Methyltransferase</keyword>
<keyword evidence="3" id="KW-0949">S-adenosyl-L-methionine</keyword>
<dbReference type="GO" id="GO:0003723">
    <property type="term" value="F:RNA binding"/>
    <property type="evidence" value="ECO:0007669"/>
    <property type="project" value="UniProtKB-KW"/>
</dbReference>
<feature type="domain" description="Ribosomal RNA adenine methylase transferase N-terminal" evidence="5">
    <location>
        <begin position="1"/>
        <end position="134"/>
    </location>
</feature>
<organism evidence="6 7">
    <name type="scientific">Victivallis lenta</name>
    <dbReference type="NCBI Taxonomy" id="2606640"/>
    <lineage>
        <taxon>Bacteria</taxon>
        <taxon>Pseudomonadati</taxon>
        <taxon>Lentisphaerota</taxon>
        <taxon>Lentisphaeria</taxon>
        <taxon>Victivallales</taxon>
        <taxon>Victivallaceae</taxon>
        <taxon>Victivallis</taxon>
    </lineage>
</organism>
<proteinExistence type="predicted"/>
<comment type="caution">
    <text evidence="6">The sequence shown here is derived from an EMBL/GenBank/DDBJ whole genome shotgun (WGS) entry which is preliminary data.</text>
</comment>
<sequence>MVSEIGVDTADVIVELGPGTGVITREIVRCMSPNAKLIAIELDQTLCEHLRKAFPEVTVCNDSAAGIGEILARHSLPNPDAVISGLPWANFSSRLQRNILDAVAEHIAPGGYFTTFAYLQGLMFPNGQRFRRLLGEVFREVEISPVVWKNIPPAFVYRCRK</sequence>
<dbReference type="InterPro" id="IPR029063">
    <property type="entry name" value="SAM-dependent_MTases_sf"/>
</dbReference>
<protein>
    <submittedName>
        <fullName evidence="6">Ribosomal RNA adenine dimethylase domain-containing protein</fullName>
    </submittedName>
</protein>